<feature type="region of interest" description="Disordered" evidence="1">
    <location>
        <begin position="213"/>
        <end position="233"/>
    </location>
</feature>
<proteinExistence type="predicted"/>
<evidence type="ECO:0000313" key="4">
    <source>
        <dbReference type="Proteomes" id="UP000290572"/>
    </source>
</evidence>
<evidence type="ECO:0000313" key="3">
    <source>
        <dbReference type="EMBL" id="RXN18466.1"/>
    </source>
</evidence>
<gene>
    <name evidence="3" type="ORF">ROHU_036955</name>
</gene>
<evidence type="ECO:0000256" key="2">
    <source>
        <dbReference type="SAM" id="Phobius"/>
    </source>
</evidence>
<name>A0A498MHT9_LABRO</name>
<reference evidence="3 4" key="1">
    <citation type="submission" date="2018-03" db="EMBL/GenBank/DDBJ databases">
        <title>Draft genome sequence of Rohu Carp (Labeo rohita).</title>
        <authorList>
            <person name="Das P."/>
            <person name="Kushwaha B."/>
            <person name="Joshi C.G."/>
            <person name="Kumar D."/>
            <person name="Nagpure N.S."/>
            <person name="Sahoo L."/>
            <person name="Das S.P."/>
            <person name="Bit A."/>
            <person name="Patnaik S."/>
            <person name="Meher P.K."/>
            <person name="Jayasankar P."/>
            <person name="Koringa P.G."/>
            <person name="Patel N.V."/>
            <person name="Hinsu A.T."/>
            <person name="Kumar R."/>
            <person name="Pandey M."/>
            <person name="Agarwal S."/>
            <person name="Srivastava S."/>
            <person name="Singh M."/>
            <person name="Iquebal M.A."/>
            <person name="Jaiswal S."/>
            <person name="Angadi U.B."/>
            <person name="Kumar N."/>
            <person name="Raza M."/>
            <person name="Shah T.M."/>
            <person name="Rai A."/>
            <person name="Jena J.K."/>
        </authorList>
    </citation>
    <scope>NUCLEOTIDE SEQUENCE [LARGE SCALE GENOMIC DNA]</scope>
    <source>
        <strain evidence="3">DASCIFA01</strain>
        <tissue evidence="3">Testis</tissue>
    </source>
</reference>
<keyword evidence="2" id="KW-0472">Membrane</keyword>
<feature type="region of interest" description="Disordered" evidence="1">
    <location>
        <begin position="100"/>
        <end position="140"/>
    </location>
</feature>
<organism evidence="3 4">
    <name type="scientific">Labeo rohita</name>
    <name type="common">Indian major carp</name>
    <name type="synonym">Cyprinus rohita</name>
    <dbReference type="NCBI Taxonomy" id="84645"/>
    <lineage>
        <taxon>Eukaryota</taxon>
        <taxon>Metazoa</taxon>
        <taxon>Chordata</taxon>
        <taxon>Craniata</taxon>
        <taxon>Vertebrata</taxon>
        <taxon>Euteleostomi</taxon>
        <taxon>Actinopterygii</taxon>
        <taxon>Neopterygii</taxon>
        <taxon>Teleostei</taxon>
        <taxon>Ostariophysi</taxon>
        <taxon>Cypriniformes</taxon>
        <taxon>Cyprinidae</taxon>
        <taxon>Labeoninae</taxon>
        <taxon>Labeonini</taxon>
        <taxon>Labeo</taxon>
    </lineage>
</organism>
<feature type="transmembrane region" description="Helical" evidence="2">
    <location>
        <begin position="342"/>
        <end position="360"/>
    </location>
</feature>
<dbReference type="AlphaFoldDB" id="A0A498MHT9"/>
<keyword evidence="2" id="KW-0812">Transmembrane</keyword>
<keyword evidence="2" id="KW-1133">Transmembrane helix</keyword>
<dbReference type="EMBL" id="QBIY01012720">
    <property type="protein sequence ID" value="RXN18466.1"/>
    <property type="molecule type" value="Genomic_DNA"/>
</dbReference>
<dbReference type="Proteomes" id="UP000290572">
    <property type="component" value="Unassembled WGS sequence"/>
</dbReference>
<feature type="region of interest" description="Disordered" evidence="1">
    <location>
        <begin position="34"/>
        <end position="58"/>
    </location>
</feature>
<protein>
    <submittedName>
        <fullName evidence="3">GTPase-activating and VPS9 domain-containing 1-like protein</fullName>
    </submittedName>
</protein>
<sequence>MNKETAENRAILEKWLQKRRSRDDGEKEEINMQVEAEEHAVHEEIEEKNETAEAVPEKEKKARVHSVFSLVRSQIRTQAGLDGQRMGILDVVNQITKELEKNKKEQEESAPTVEISSSEENAAQKETEEEQMTQNGENMNERGGDLCVALMEEILLNLESLKKDLREDLAQLRREMQSYTDQALCGLETRLTNLLRIQALAHTTPSALPRNHTVESMETKKHRPPSMPPLGTCRRRVLNRTMTTITPKTCLPLSLGPRSNSEPLGGWGAENGSVTSNGAQMLLRRDEAVSHPPGPLPPALPPAQKGKKALRSRTRIVELLETTKKILQNDCQRKKKATKETAVLCHVTVAVSTLLLGFAVR</sequence>
<accession>A0A498MHT9</accession>
<comment type="caution">
    <text evidence="3">The sequence shown here is derived from an EMBL/GenBank/DDBJ whole genome shotgun (WGS) entry which is preliminary data.</text>
</comment>
<feature type="compositionally biased region" description="Pro residues" evidence="1">
    <location>
        <begin position="292"/>
        <end position="301"/>
    </location>
</feature>
<feature type="region of interest" description="Disordered" evidence="1">
    <location>
        <begin position="289"/>
        <end position="309"/>
    </location>
</feature>
<keyword evidence="4" id="KW-1185">Reference proteome</keyword>
<evidence type="ECO:0000256" key="1">
    <source>
        <dbReference type="SAM" id="MobiDB-lite"/>
    </source>
</evidence>